<dbReference type="InterPro" id="IPR041522">
    <property type="entry name" value="CdaR_GGDEF"/>
</dbReference>
<dbReference type="PANTHER" id="PTHR33744">
    <property type="entry name" value="CARBOHYDRATE DIACID REGULATOR"/>
    <property type="match status" value="1"/>
</dbReference>
<gene>
    <name evidence="5" type="ORF">BWZ43_14470</name>
</gene>
<organism evidence="5 6">
    <name type="scientific">Heyndrickxia oleronia</name>
    <dbReference type="NCBI Taxonomy" id="38875"/>
    <lineage>
        <taxon>Bacteria</taxon>
        <taxon>Bacillati</taxon>
        <taxon>Bacillota</taxon>
        <taxon>Bacilli</taxon>
        <taxon>Bacillales</taxon>
        <taxon>Bacillaceae</taxon>
        <taxon>Heyndrickxia</taxon>
    </lineage>
</organism>
<protein>
    <recommendedName>
        <fullName evidence="7">Carbohydrate diacid regulator</fullName>
    </recommendedName>
</protein>
<evidence type="ECO:0000259" key="2">
    <source>
        <dbReference type="Pfam" id="PF05651"/>
    </source>
</evidence>
<name>A0A8E2LF01_9BACI</name>
<dbReference type="SUPFAM" id="SSF46689">
    <property type="entry name" value="Homeodomain-like"/>
    <property type="match status" value="1"/>
</dbReference>
<comment type="caution">
    <text evidence="5">The sequence shown here is derived from an EMBL/GenBank/DDBJ whole genome shotgun (WGS) entry which is preliminary data.</text>
</comment>
<proteinExistence type="inferred from homology"/>
<evidence type="ECO:0000313" key="5">
    <source>
        <dbReference type="EMBL" id="OOP67674.1"/>
    </source>
</evidence>
<sequence length="367" mass="43068">MLQVNFAKKIVNEVRKLLNEEIVVMNTAGTIIASTNNERIGTFHEGALITSKKNEKLIIKKEDESLLEGVKAGINLPICFGKQVVGVIGITGEPIKVLPYAELLKKMTELLIQENFYKEEMTRQTRTLEAFIFDWLELREWDLAFYNRAELLNINLSVPRLLILIKVIREDQQLFDLSMKWRSERNRNDLCINWGNDRLLLLLEADPPLDHYSLKNKLYRWKNEIETSNHLSLQFGVGTIVQPTELKKSFLKAERALHAITGHNWIMFDDHLTLEMIMEDLRLDTKKEFIQRTISPLLEDEELLQTLRVLFERNFSIKKTAEELHIHINTLHYRIKKIEDHTSLNPKKTKDQFTLYLGLYILDHYTK</sequence>
<dbReference type="EMBL" id="MTLA01000172">
    <property type="protein sequence ID" value="OOP67674.1"/>
    <property type="molecule type" value="Genomic_DNA"/>
</dbReference>
<dbReference type="InterPro" id="IPR051448">
    <property type="entry name" value="CdaR-like_regulators"/>
</dbReference>
<dbReference type="InterPro" id="IPR008599">
    <property type="entry name" value="Diacid_rec"/>
</dbReference>
<dbReference type="Proteomes" id="UP000189761">
    <property type="component" value="Unassembled WGS sequence"/>
</dbReference>
<dbReference type="InterPro" id="IPR009057">
    <property type="entry name" value="Homeodomain-like_sf"/>
</dbReference>
<reference evidence="5 6" key="1">
    <citation type="submission" date="2017-01" db="EMBL/GenBank/DDBJ databases">
        <title>Draft genome sequence of Bacillus oleronius.</title>
        <authorList>
            <person name="Allam M."/>
        </authorList>
    </citation>
    <scope>NUCLEOTIDE SEQUENCE [LARGE SCALE GENOMIC DNA]</scope>
    <source>
        <strain evidence="5 6">DSM 9356</strain>
    </source>
</reference>
<dbReference type="Pfam" id="PF17853">
    <property type="entry name" value="GGDEF_2"/>
    <property type="match status" value="1"/>
</dbReference>
<dbReference type="Pfam" id="PF05651">
    <property type="entry name" value="Diacid_rec"/>
    <property type="match status" value="1"/>
</dbReference>
<feature type="domain" description="Putative sugar diacid recognition" evidence="2">
    <location>
        <begin position="3"/>
        <end position="135"/>
    </location>
</feature>
<dbReference type="Gene3D" id="1.10.10.2840">
    <property type="entry name" value="PucR C-terminal helix-turn-helix domain"/>
    <property type="match status" value="1"/>
</dbReference>
<dbReference type="InterPro" id="IPR042070">
    <property type="entry name" value="PucR_C-HTH_sf"/>
</dbReference>
<dbReference type="Pfam" id="PF13556">
    <property type="entry name" value="HTH_30"/>
    <property type="match status" value="1"/>
</dbReference>
<dbReference type="PANTHER" id="PTHR33744:SF16">
    <property type="entry name" value="CARBOHYDRATE DIACID REGULATOR"/>
    <property type="match status" value="1"/>
</dbReference>
<comment type="similarity">
    <text evidence="1">Belongs to the CdaR family.</text>
</comment>
<evidence type="ECO:0000313" key="6">
    <source>
        <dbReference type="Proteomes" id="UP000189761"/>
    </source>
</evidence>
<evidence type="ECO:0000259" key="3">
    <source>
        <dbReference type="Pfam" id="PF13556"/>
    </source>
</evidence>
<evidence type="ECO:0008006" key="7">
    <source>
        <dbReference type="Google" id="ProtNLM"/>
    </source>
</evidence>
<feature type="domain" description="PucR C-terminal helix-turn-helix" evidence="3">
    <location>
        <begin position="303"/>
        <end position="360"/>
    </location>
</feature>
<accession>A0A8E2LF01</accession>
<dbReference type="RefSeq" id="WP_078110524.1">
    <property type="nucleotide sequence ID" value="NZ_CP065424.1"/>
</dbReference>
<dbReference type="AlphaFoldDB" id="A0A8E2LF01"/>
<feature type="domain" description="CdaR GGDEF-like" evidence="4">
    <location>
        <begin position="144"/>
        <end position="258"/>
    </location>
</feature>
<keyword evidence="6" id="KW-1185">Reference proteome</keyword>
<evidence type="ECO:0000259" key="4">
    <source>
        <dbReference type="Pfam" id="PF17853"/>
    </source>
</evidence>
<evidence type="ECO:0000256" key="1">
    <source>
        <dbReference type="ARBA" id="ARBA00006754"/>
    </source>
</evidence>
<dbReference type="InterPro" id="IPR025736">
    <property type="entry name" value="PucR_C-HTH_dom"/>
</dbReference>